<comment type="caution">
    <text evidence="1">The sequence shown here is derived from an EMBL/GenBank/DDBJ whole genome shotgun (WGS) entry which is preliminary data.</text>
</comment>
<reference evidence="1" key="1">
    <citation type="submission" date="2021-02" db="EMBL/GenBank/DDBJ databases">
        <authorList>
            <person name="Nowell W R."/>
        </authorList>
    </citation>
    <scope>NUCLEOTIDE SEQUENCE</scope>
</reference>
<name>A0A821D7H6_9BILA</name>
<dbReference type="AlphaFoldDB" id="A0A821D7H6"/>
<proteinExistence type="predicted"/>
<feature type="non-terminal residue" evidence="1">
    <location>
        <position position="120"/>
    </location>
</feature>
<evidence type="ECO:0000313" key="2">
    <source>
        <dbReference type="Proteomes" id="UP000663851"/>
    </source>
</evidence>
<organism evidence="1 2">
    <name type="scientific">Rotaria socialis</name>
    <dbReference type="NCBI Taxonomy" id="392032"/>
    <lineage>
        <taxon>Eukaryota</taxon>
        <taxon>Metazoa</taxon>
        <taxon>Spiralia</taxon>
        <taxon>Gnathifera</taxon>
        <taxon>Rotifera</taxon>
        <taxon>Eurotatoria</taxon>
        <taxon>Bdelloidea</taxon>
        <taxon>Philodinida</taxon>
        <taxon>Philodinidae</taxon>
        <taxon>Rotaria</taxon>
    </lineage>
</organism>
<gene>
    <name evidence="1" type="ORF">HFQ381_LOCUS34221</name>
</gene>
<accession>A0A821D7H6</accession>
<protein>
    <submittedName>
        <fullName evidence="1">Uncharacterized protein</fullName>
    </submittedName>
</protein>
<sequence length="120" mass="14404">QLFQTIFPEQFITKFHFLLHAARNTSKYGPLKRQMNLRYEAKHHLLKQIANRCNNFINLPCTVSRRVQLRQCYELMDENTFKSYGISGKFREPRTTSFKKIIQNTLHDDHLFTYGEFIQC</sequence>
<dbReference type="EMBL" id="CAJOBO010014072">
    <property type="protein sequence ID" value="CAF4617081.1"/>
    <property type="molecule type" value="Genomic_DNA"/>
</dbReference>
<evidence type="ECO:0000313" key="1">
    <source>
        <dbReference type="EMBL" id="CAF4617081.1"/>
    </source>
</evidence>
<feature type="non-terminal residue" evidence="1">
    <location>
        <position position="1"/>
    </location>
</feature>
<dbReference type="Proteomes" id="UP000663851">
    <property type="component" value="Unassembled WGS sequence"/>
</dbReference>